<gene>
    <name evidence="2" type="ORF">JKK62_13690</name>
</gene>
<feature type="region of interest" description="Disordered" evidence="1">
    <location>
        <begin position="114"/>
        <end position="139"/>
    </location>
</feature>
<keyword evidence="3" id="KW-1185">Reference proteome</keyword>
<dbReference type="RefSeq" id="WP_201428385.1">
    <property type="nucleotide sequence ID" value="NZ_JAEQMG010000145.1"/>
</dbReference>
<organism evidence="2 3">
    <name type="scientific">Ruminococcus difficilis</name>
    <dbReference type="NCBI Taxonomy" id="2763069"/>
    <lineage>
        <taxon>Bacteria</taxon>
        <taxon>Bacillati</taxon>
        <taxon>Bacillota</taxon>
        <taxon>Clostridia</taxon>
        <taxon>Eubacteriales</taxon>
        <taxon>Oscillospiraceae</taxon>
        <taxon>Ruminococcus</taxon>
    </lineage>
</organism>
<evidence type="ECO:0000313" key="2">
    <source>
        <dbReference type="EMBL" id="MBK6089679.1"/>
    </source>
</evidence>
<reference evidence="2" key="1">
    <citation type="submission" date="2021-01" db="EMBL/GenBank/DDBJ databases">
        <title>Genome public.</title>
        <authorList>
            <person name="Liu C."/>
            <person name="Sun Q."/>
        </authorList>
    </citation>
    <scope>NUCLEOTIDE SEQUENCE</scope>
    <source>
        <strain evidence="2">M6</strain>
    </source>
</reference>
<dbReference type="Proteomes" id="UP000633365">
    <property type="component" value="Unassembled WGS sequence"/>
</dbReference>
<evidence type="ECO:0008006" key="4">
    <source>
        <dbReference type="Google" id="ProtNLM"/>
    </source>
</evidence>
<accession>A0A934WTK5</accession>
<feature type="compositionally biased region" description="Basic and acidic residues" evidence="1">
    <location>
        <begin position="116"/>
        <end position="125"/>
    </location>
</feature>
<evidence type="ECO:0000313" key="3">
    <source>
        <dbReference type="Proteomes" id="UP000633365"/>
    </source>
</evidence>
<protein>
    <recommendedName>
        <fullName evidence="4">DUF927 domain-containing protein</fullName>
    </recommendedName>
</protein>
<dbReference type="EMBL" id="JAEQMG010000145">
    <property type="protein sequence ID" value="MBK6089679.1"/>
    <property type="molecule type" value="Genomic_DNA"/>
</dbReference>
<proteinExistence type="predicted"/>
<sequence length="611" mass="68739">MKLCNFVPRIVSEKTVDDGAVVEKSLVLSGVHADGSTLPKVEVTGAELSNFNWLLDKWGAKCIIEVGQSRKDHLRYYIQTTAEEAEQSTEYHVTGWKKINGEWHFLLPTTTQQKACHSEEGDQARRGNPLPPATGRNDRGIATVADTRVEHACSLPRNDNDTSPLLNVVLNGKLQRYRGADVDDLYDLIDAYNLYEKPPVSSLIIHPLIAFAFLTPLNEFLKQAGCMPKFVLFITGRTGTRKSTIAALILSFFGQFTSSDLPMSFRDTANSIIANAFTLKDVLTCIDDFYPSDNTEMKKLNATAQTVMRAYGDRTGRARLRSDSTLMESRPPQGNAIITGELSPDVGESGTARYFSLELKEEDVDLGSLSVCQSEAADGAYRRTMYAYTEWLKRRYLCDDSHVEKLRDKLLNWHKTFRNDYYHHNQICHGRLPETVACLMIGMRFFLQFMAENAVINQEDQEVELELFRKELYALADLQSDSVEQDKPANIFIRKLYALIESGVIVLKRKGEPGEYTPSFHSGLEDDTYLMIHPDSVHRQVKKLCSDAGEAFPFTMRAIMKALVEEGIVEPGKDTTTRVTKVDKSTLRLLFLRKDRTEPIAGVNVGAEIVC</sequence>
<evidence type="ECO:0000256" key="1">
    <source>
        <dbReference type="SAM" id="MobiDB-lite"/>
    </source>
</evidence>
<dbReference type="AlphaFoldDB" id="A0A934WTK5"/>
<comment type="caution">
    <text evidence="2">The sequence shown here is derived from an EMBL/GenBank/DDBJ whole genome shotgun (WGS) entry which is preliminary data.</text>
</comment>
<name>A0A934WTK5_9FIRM</name>